<gene>
    <name evidence="4" type="ORF">BGZ80_009215</name>
</gene>
<sequence>MTMKNKSEHKGKKKDNLGWEIIKLQAQVGETNSRKAKKAVEAERKKEGISSTTAGRDSEEASEDASKALSEAAEKLLKLKEQKISQKIYQAKKEIRKAFVKAKGQETQRLIKRLKESRKAVESKNGESESTEEKSTEEAKPKRKQDFTAEDVAKFENELELVKKMDMDTLSEHAFVTKLAKHSILGSHQLMEPYVKVTSKSNGESTEKDSLIQIIEARLTNTKAVKEHMSKLWDEMEHIVTGRKVDHNELKKKRKAGNDQEEPESKKTKTKDTKGTPKNDNENKEDEDEEEEEEEEDVNMSDISDDEGYDDGYDSDGLPMPMNGKRKATTESSMFIGSLNAGNSKSDKKNKEKKGKKDKNDWVDEKFDEIYGKIKKNRPGQRARRMKAELKYGKEANHVKKAEEEARLREEKKAARKAKMEKFNASKASSANSQRLPNRRTIGAGDGSAAVHQPIQSKPKTPSGPDPNDPTLHPSWLAKQSEKAAMAAALSGAKSNKIVFDDSD</sequence>
<evidence type="ECO:0000259" key="3">
    <source>
        <dbReference type="Pfam" id="PF09073"/>
    </source>
</evidence>
<dbReference type="PANTHER" id="PTHR23325">
    <property type="entry name" value="SERUM RESPONSE FACTOR-BINDING"/>
    <property type="match status" value="1"/>
</dbReference>
<feature type="compositionally biased region" description="Acidic residues" evidence="2">
    <location>
        <begin position="283"/>
        <end position="314"/>
    </location>
</feature>
<evidence type="ECO:0000313" key="5">
    <source>
        <dbReference type="Proteomes" id="UP000703661"/>
    </source>
</evidence>
<comment type="caution">
    <text evidence="4">The sequence shown here is derived from an EMBL/GenBank/DDBJ whole genome shotgun (WGS) entry which is preliminary data.</text>
</comment>
<dbReference type="AlphaFoldDB" id="A0A9P6MXK6"/>
<feature type="region of interest" description="Disordered" evidence="2">
    <location>
        <begin position="244"/>
        <end position="361"/>
    </location>
</feature>
<name>A0A9P6MXK6_9FUNG</name>
<feature type="region of interest" description="Disordered" evidence="2">
    <location>
        <begin position="111"/>
        <end position="149"/>
    </location>
</feature>
<accession>A0A9P6MXK6</accession>
<feature type="compositionally biased region" description="Basic and acidic residues" evidence="2">
    <location>
        <begin position="263"/>
        <end position="282"/>
    </location>
</feature>
<evidence type="ECO:0000256" key="2">
    <source>
        <dbReference type="SAM" id="MobiDB-lite"/>
    </source>
</evidence>
<evidence type="ECO:0000256" key="1">
    <source>
        <dbReference type="ARBA" id="ARBA00023054"/>
    </source>
</evidence>
<feature type="compositionally biased region" description="Basic and acidic residues" evidence="2">
    <location>
        <begin position="113"/>
        <end position="149"/>
    </location>
</feature>
<reference evidence="4" key="1">
    <citation type="journal article" date="2020" name="Fungal Divers.">
        <title>Resolving the Mortierellaceae phylogeny through synthesis of multi-gene phylogenetics and phylogenomics.</title>
        <authorList>
            <person name="Vandepol N."/>
            <person name="Liber J."/>
            <person name="Desiro A."/>
            <person name="Na H."/>
            <person name="Kennedy M."/>
            <person name="Barry K."/>
            <person name="Grigoriev I.V."/>
            <person name="Miller A.N."/>
            <person name="O'Donnell K."/>
            <person name="Stajich J.E."/>
            <person name="Bonito G."/>
        </authorList>
    </citation>
    <scope>NUCLEOTIDE SEQUENCE</scope>
    <source>
        <strain evidence="4">NRRL 2769</strain>
    </source>
</reference>
<keyword evidence="1" id="KW-0175">Coiled coil</keyword>
<dbReference type="InterPro" id="IPR037393">
    <property type="entry name" value="Bud22/SRFB1"/>
</dbReference>
<feature type="compositionally biased region" description="Basic residues" evidence="2">
    <location>
        <begin position="374"/>
        <end position="385"/>
    </location>
</feature>
<feature type="region of interest" description="Disordered" evidence="2">
    <location>
        <begin position="374"/>
        <end position="483"/>
    </location>
</feature>
<feature type="compositionally biased region" description="Basic and acidic residues" evidence="2">
    <location>
        <begin position="386"/>
        <end position="424"/>
    </location>
</feature>
<feature type="compositionally biased region" description="Basic and acidic residues" evidence="2">
    <location>
        <begin position="38"/>
        <end position="48"/>
    </location>
</feature>
<dbReference type="PANTHER" id="PTHR23325:SF1">
    <property type="entry name" value="SERUM RESPONSE FACTOR-BINDING PROTEIN 1"/>
    <property type="match status" value="1"/>
</dbReference>
<dbReference type="OrthoDB" id="3364872at2759"/>
<dbReference type="Proteomes" id="UP000703661">
    <property type="component" value="Unassembled WGS sequence"/>
</dbReference>
<dbReference type="InterPro" id="IPR015158">
    <property type="entry name" value="Bud22_dom"/>
</dbReference>
<evidence type="ECO:0000313" key="4">
    <source>
        <dbReference type="EMBL" id="KAG0016469.1"/>
    </source>
</evidence>
<dbReference type="GO" id="GO:0030490">
    <property type="term" value="P:maturation of SSU-rRNA"/>
    <property type="evidence" value="ECO:0007669"/>
    <property type="project" value="TreeGrafter"/>
</dbReference>
<proteinExistence type="predicted"/>
<dbReference type="Pfam" id="PF09073">
    <property type="entry name" value="BUD22"/>
    <property type="match status" value="1"/>
</dbReference>
<keyword evidence="5" id="KW-1185">Reference proteome</keyword>
<protein>
    <recommendedName>
        <fullName evidence="3">Bud22 domain-containing protein</fullName>
    </recommendedName>
</protein>
<dbReference type="GO" id="GO:0005634">
    <property type="term" value="C:nucleus"/>
    <property type="evidence" value="ECO:0007669"/>
    <property type="project" value="TreeGrafter"/>
</dbReference>
<dbReference type="GO" id="GO:0030686">
    <property type="term" value="C:90S preribosome"/>
    <property type="evidence" value="ECO:0007669"/>
    <property type="project" value="TreeGrafter"/>
</dbReference>
<feature type="region of interest" description="Disordered" evidence="2">
    <location>
        <begin position="29"/>
        <end position="68"/>
    </location>
</feature>
<dbReference type="EMBL" id="JAAAID010000531">
    <property type="protein sequence ID" value="KAG0016469.1"/>
    <property type="molecule type" value="Genomic_DNA"/>
</dbReference>
<organism evidence="4 5">
    <name type="scientific">Entomortierella chlamydospora</name>
    <dbReference type="NCBI Taxonomy" id="101097"/>
    <lineage>
        <taxon>Eukaryota</taxon>
        <taxon>Fungi</taxon>
        <taxon>Fungi incertae sedis</taxon>
        <taxon>Mucoromycota</taxon>
        <taxon>Mortierellomycotina</taxon>
        <taxon>Mortierellomycetes</taxon>
        <taxon>Mortierellales</taxon>
        <taxon>Mortierellaceae</taxon>
        <taxon>Entomortierella</taxon>
    </lineage>
</organism>
<feature type="domain" description="Bud22" evidence="3">
    <location>
        <begin position="326"/>
        <end position="501"/>
    </location>
</feature>